<evidence type="ECO:0000256" key="9">
    <source>
        <dbReference type="ARBA" id="ARBA00023136"/>
    </source>
</evidence>
<feature type="domain" description="Cation/H+ exchanger transmembrane" evidence="13">
    <location>
        <begin position="7"/>
        <end position="400"/>
    </location>
</feature>
<evidence type="ECO:0000256" key="6">
    <source>
        <dbReference type="ARBA" id="ARBA00022989"/>
    </source>
</evidence>
<dbReference type="GO" id="GO:0036376">
    <property type="term" value="P:sodium ion export across plasma membrane"/>
    <property type="evidence" value="ECO:0007669"/>
    <property type="project" value="InterPro"/>
</dbReference>
<name>A0A0C9XHK3_9AGAR</name>
<dbReference type="PANTHER" id="PTHR31382:SF4">
    <property type="entry name" value="NA(+)_H(+) ANTIPORTER"/>
    <property type="match status" value="1"/>
</dbReference>
<feature type="transmembrane region" description="Helical" evidence="12">
    <location>
        <begin position="266"/>
        <end position="292"/>
    </location>
</feature>
<organism evidence="14 15">
    <name type="scientific">Laccaria amethystina LaAM-08-1</name>
    <dbReference type="NCBI Taxonomy" id="1095629"/>
    <lineage>
        <taxon>Eukaryota</taxon>
        <taxon>Fungi</taxon>
        <taxon>Dikarya</taxon>
        <taxon>Basidiomycota</taxon>
        <taxon>Agaricomycotina</taxon>
        <taxon>Agaricomycetes</taxon>
        <taxon>Agaricomycetidae</taxon>
        <taxon>Agaricales</taxon>
        <taxon>Agaricineae</taxon>
        <taxon>Hydnangiaceae</taxon>
        <taxon>Laccaria</taxon>
    </lineage>
</organism>
<gene>
    <name evidence="14" type="ORF">K443DRAFT_682885</name>
</gene>
<keyword evidence="7" id="KW-0915">Sodium</keyword>
<dbReference type="HOGENOM" id="CLU_008635_5_2_1"/>
<evidence type="ECO:0000256" key="4">
    <source>
        <dbReference type="ARBA" id="ARBA00022449"/>
    </source>
</evidence>
<keyword evidence="8" id="KW-0406">Ion transport</keyword>
<evidence type="ECO:0000256" key="12">
    <source>
        <dbReference type="SAM" id="Phobius"/>
    </source>
</evidence>
<keyword evidence="4" id="KW-0050">Antiport</keyword>
<accession>A0A0C9XHK3</accession>
<dbReference type="Proteomes" id="UP000054477">
    <property type="component" value="Unassembled WGS sequence"/>
</dbReference>
<dbReference type="GO" id="GO:0042391">
    <property type="term" value="P:regulation of membrane potential"/>
    <property type="evidence" value="ECO:0007669"/>
    <property type="project" value="InterPro"/>
</dbReference>
<dbReference type="PANTHER" id="PTHR31382">
    <property type="entry name" value="NA(+)/H(+) ANTIPORTER"/>
    <property type="match status" value="1"/>
</dbReference>
<evidence type="ECO:0000259" key="13">
    <source>
        <dbReference type="Pfam" id="PF00999"/>
    </source>
</evidence>
<feature type="transmembrane region" description="Helical" evidence="12">
    <location>
        <begin position="223"/>
        <end position="246"/>
    </location>
</feature>
<dbReference type="OrthoDB" id="2190219at2759"/>
<keyword evidence="3" id="KW-0813">Transport</keyword>
<dbReference type="InterPro" id="IPR006153">
    <property type="entry name" value="Cation/H_exchanger_TM"/>
</dbReference>
<dbReference type="Pfam" id="PF00999">
    <property type="entry name" value="Na_H_Exchanger"/>
    <property type="match status" value="1"/>
</dbReference>
<dbReference type="InterPro" id="IPR004712">
    <property type="entry name" value="Na+/H+_antiporter_fungi"/>
</dbReference>
<keyword evidence="9 12" id="KW-0472">Membrane</keyword>
<feature type="transmembrane region" description="Helical" evidence="12">
    <location>
        <begin position="336"/>
        <end position="357"/>
    </location>
</feature>
<keyword evidence="15" id="KW-1185">Reference proteome</keyword>
<evidence type="ECO:0000313" key="14">
    <source>
        <dbReference type="EMBL" id="KIJ95622.1"/>
    </source>
</evidence>
<evidence type="ECO:0000256" key="3">
    <source>
        <dbReference type="ARBA" id="ARBA00022448"/>
    </source>
</evidence>
<feature type="compositionally biased region" description="Basic and acidic residues" evidence="11">
    <location>
        <begin position="508"/>
        <end position="517"/>
    </location>
</feature>
<comment type="subcellular location">
    <subcellularLocation>
        <location evidence="1">Membrane</location>
        <topology evidence="1">Multi-pass membrane protein</topology>
    </subcellularLocation>
</comment>
<feature type="transmembrane region" description="Helical" evidence="12">
    <location>
        <begin position="378"/>
        <end position="400"/>
    </location>
</feature>
<feature type="transmembrane region" description="Helical" evidence="12">
    <location>
        <begin position="45"/>
        <end position="65"/>
    </location>
</feature>
<reference evidence="15" key="2">
    <citation type="submission" date="2015-01" db="EMBL/GenBank/DDBJ databases">
        <title>Evolutionary Origins and Diversification of the Mycorrhizal Mutualists.</title>
        <authorList>
            <consortium name="DOE Joint Genome Institute"/>
            <consortium name="Mycorrhizal Genomics Consortium"/>
            <person name="Kohler A."/>
            <person name="Kuo A."/>
            <person name="Nagy L.G."/>
            <person name="Floudas D."/>
            <person name="Copeland A."/>
            <person name="Barry K.W."/>
            <person name="Cichocki N."/>
            <person name="Veneault-Fourrey C."/>
            <person name="LaButti K."/>
            <person name="Lindquist E.A."/>
            <person name="Lipzen A."/>
            <person name="Lundell T."/>
            <person name="Morin E."/>
            <person name="Murat C."/>
            <person name="Riley R."/>
            <person name="Ohm R."/>
            <person name="Sun H."/>
            <person name="Tunlid A."/>
            <person name="Henrissat B."/>
            <person name="Grigoriev I.V."/>
            <person name="Hibbett D.S."/>
            <person name="Martin F."/>
        </authorList>
    </citation>
    <scope>NUCLEOTIDE SEQUENCE [LARGE SCALE GENOMIC DNA]</scope>
    <source>
        <strain evidence="15">LaAM-08-1</strain>
    </source>
</reference>
<evidence type="ECO:0000256" key="2">
    <source>
        <dbReference type="ARBA" id="ARBA00005248"/>
    </source>
</evidence>
<dbReference type="GO" id="GO:0005886">
    <property type="term" value="C:plasma membrane"/>
    <property type="evidence" value="ECO:0007669"/>
    <property type="project" value="InterPro"/>
</dbReference>
<evidence type="ECO:0000256" key="11">
    <source>
        <dbReference type="SAM" id="MobiDB-lite"/>
    </source>
</evidence>
<comment type="similarity">
    <text evidence="2">Belongs to the fungal Na(+)/H(+) exchanger family.</text>
</comment>
<keyword evidence="10" id="KW-0739">Sodium transport</keyword>
<dbReference type="GO" id="GO:0120029">
    <property type="term" value="P:proton export across plasma membrane"/>
    <property type="evidence" value="ECO:0007669"/>
    <property type="project" value="InterPro"/>
</dbReference>
<dbReference type="AlphaFoldDB" id="A0A0C9XHK3"/>
<evidence type="ECO:0000256" key="5">
    <source>
        <dbReference type="ARBA" id="ARBA00022692"/>
    </source>
</evidence>
<evidence type="ECO:0000256" key="1">
    <source>
        <dbReference type="ARBA" id="ARBA00004141"/>
    </source>
</evidence>
<evidence type="ECO:0000313" key="15">
    <source>
        <dbReference type="Proteomes" id="UP000054477"/>
    </source>
</evidence>
<dbReference type="EMBL" id="KN838749">
    <property type="protein sequence ID" value="KIJ95622.1"/>
    <property type="molecule type" value="Genomic_DNA"/>
</dbReference>
<dbReference type="GO" id="GO:0015385">
    <property type="term" value="F:sodium:proton antiporter activity"/>
    <property type="evidence" value="ECO:0007669"/>
    <property type="project" value="InterPro"/>
</dbReference>
<keyword evidence="5 12" id="KW-0812">Transmembrane</keyword>
<protein>
    <recommendedName>
        <fullName evidence="13">Cation/H+ exchanger transmembrane domain-containing protein</fullName>
    </recommendedName>
</protein>
<feature type="transmembrane region" description="Helical" evidence="12">
    <location>
        <begin position="106"/>
        <end position="132"/>
    </location>
</feature>
<dbReference type="STRING" id="1095629.A0A0C9XHK3"/>
<evidence type="ECO:0000256" key="8">
    <source>
        <dbReference type="ARBA" id="ARBA00023065"/>
    </source>
</evidence>
<feature type="transmembrane region" description="Helical" evidence="12">
    <location>
        <begin position="77"/>
        <end position="100"/>
    </location>
</feature>
<sequence>MFSLLAREKLYVNEVVLGTAFGIFMGPHFAGIFDPRSWGAHSNAITLEVMRIVLATGLFAIGVELPKSYMAKHAKSLLAMVIPTMAIGWVIVAGLLRALFPKFDFISCLAIAACLTPTDPIICAAIVGGNFARKHVPINLRQLLSAESAANDGLAYPFLTIAIYLTVDVTTREAIGHWFLVGWLYQVFLGVFIGALLGLAFSHLMKFSHRHGFIDRESYVAQYLSLAIFITGIVSTLGSDELLAAFAAGSAISWDGDFNVHTEGELFASVIDLVLNCACFIYIGAWLPFEAFSIPILGITPWRLLLLTVGVLFLRRIPAMLVLYKWIPEITSWREALFSGHFGPMGVGAVYISTLAIHKLATPQNPPETQADKLATALHPIVSFVVLSSIIIHGLSIPFFSAGRNFSRNVSLSRTLTYGARVPVPDWLLNVNWVSGSANATTVQRDEEGGEDQMTAVGVAVGDHVVVDVNPHLHSPSVSEDKKTSPTSGGGGGNFTPNREVTFLEPEGGEKGRGKQGDEVNVVVPASSTSAPVQSLVQIPATRVQMKEVLVSEDAVMPTMAAQVPPTMTTTSTQHATGLGEVQQNVVADPVLKVVRFHSAQ</sequence>
<feature type="transmembrane region" description="Helical" evidence="12">
    <location>
        <begin position="12"/>
        <end position="33"/>
    </location>
</feature>
<evidence type="ECO:0000256" key="10">
    <source>
        <dbReference type="ARBA" id="ARBA00023201"/>
    </source>
</evidence>
<dbReference type="GO" id="GO:0030007">
    <property type="term" value="P:intracellular potassium ion homeostasis"/>
    <property type="evidence" value="ECO:0007669"/>
    <property type="project" value="TreeGrafter"/>
</dbReference>
<feature type="region of interest" description="Disordered" evidence="11">
    <location>
        <begin position="471"/>
        <end position="517"/>
    </location>
</feature>
<evidence type="ECO:0000256" key="7">
    <source>
        <dbReference type="ARBA" id="ARBA00023053"/>
    </source>
</evidence>
<reference evidence="14 15" key="1">
    <citation type="submission" date="2014-04" db="EMBL/GenBank/DDBJ databases">
        <authorList>
            <consortium name="DOE Joint Genome Institute"/>
            <person name="Kuo A."/>
            <person name="Kohler A."/>
            <person name="Nagy L.G."/>
            <person name="Floudas D."/>
            <person name="Copeland A."/>
            <person name="Barry K.W."/>
            <person name="Cichocki N."/>
            <person name="Veneault-Fourrey C."/>
            <person name="LaButti K."/>
            <person name="Lindquist E.A."/>
            <person name="Lipzen A."/>
            <person name="Lundell T."/>
            <person name="Morin E."/>
            <person name="Murat C."/>
            <person name="Sun H."/>
            <person name="Tunlid A."/>
            <person name="Henrissat B."/>
            <person name="Grigoriev I.V."/>
            <person name="Hibbett D.S."/>
            <person name="Martin F."/>
            <person name="Nordberg H.P."/>
            <person name="Cantor M.N."/>
            <person name="Hua S.X."/>
        </authorList>
    </citation>
    <scope>NUCLEOTIDE SEQUENCE [LARGE SCALE GENOMIC DNA]</scope>
    <source>
        <strain evidence="14 15">LaAM-08-1</strain>
    </source>
</reference>
<keyword evidence="6 12" id="KW-1133">Transmembrane helix</keyword>
<proteinExistence type="inferred from homology"/>
<feature type="transmembrane region" description="Helical" evidence="12">
    <location>
        <begin position="183"/>
        <end position="202"/>
    </location>
</feature>